<gene>
    <name evidence="1" type="ORF">ABZ510_21750</name>
</gene>
<reference evidence="1 2" key="1">
    <citation type="submission" date="2024-06" db="EMBL/GenBank/DDBJ databases">
        <title>The Natural Products Discovery Center: Release of the First 8490 Sequenced Strains for Exploring Actinobacteria Biosynthetic Diversity.</title>
        <authorList>
            <person name="Kalkreuter E."/>
            <person name="Kautsar S.A."/>
            <person name="Yang D."/>
            <person name="Bader C.D."/>
            <person name="Teijaro C.N."/>
            <person name="Fluegel L."/>
            <person name="Davis C.M."/>
            <person name="Simpson J.R."/>
            <person name="Lauterbach L."/>
            <person name="Steele A.D."/>
            <person name="Gui C."/>
            <person name="Meng S."/>
            <person name="Li G."/>
            <person name="Viehrig K."/>
            <person name="Ye F."/>
            <person name="Su P."/>
            <person name="Kiefer A.F."/>
            <person name="Nichols A."/>
            <person name="Cepeda A.J."/>
            <person name="Yan W."/>
            <person name="Fan B."/>
            <person name="Jiang Y."/>
            <person name="Adhikari A."/>
            <person name="Zheng C.-J."/>
            <person name="Schuster L."/>
            <person name="Cowan T.M."/>
            <person name="Smanski M.J."/>
            <person name="Chevrette M.G."/>
            <person name="De Carvalho L.P.S."/>
            <person name="Shen B."/>
        </authorList>
    </citation>
    <scope>NUCLEOTIDE SEQUENCE [LARGE SCALE GENOMIC DNA]</scope>
    <source>
        <strain evidence="1 2">NPDC019708</strain>
    </source>
</reference>
<keyword evidence="2" id="KW-1185">Reference proteome</keyword>
<sequence>MAQQEQDTTQVAMLQQWQNLKTQAENGQLHMDTAVVDKLKARCDTFIGDLEDMLSQAGFLATLSGFGTLKSAEALHKKFVAKAVQDADSASNRLKTAIDIVTLMKETFELSAGRVLETDTSASNALGNTGAGA</sequence>
<organism evidence="1 2">
    <name type="scientific">Nocardia rhamnosiphila</name>
    <dbReference type="NCBI Taxonomy" id="426716"/>
    <lineage>
        <taxon>Bacteria</taxon>
        <taxon>Bacillati</taxon>
        <taxon>Actinomycetota</taxon>
        <taxon>Actinomycetes</taxon>
        <taxon>Mycobacteriales</taxon>
        <taxon>Nocardiaceae</taxon>
        <taxon>Nocardia</taxon>
    </lineage>
</organism>
<proteinExistence type="predicted"/>
<evidence type="ECO:0000313" key="2">
    <source>
        <dbReference type="Proteomes" id="UP001550628"/>
    </source>
</evidence>
<evidence type="ECO:0008006" key="3">
    <source>
        <dbReference type="Google" id="ProtNLM"/>
    </source>
</evidence>
<comment type="caution">
    <text evidence="1">The sequence shown here is derived from an EMBL/GenBank/DDBJ whole genome shotgun (WGS) entry which is preliminary data.</text>
</comment>
<evidence type="ECO:0000313" key="1">
    <source>
        <dbReference type="EMBL" id="MEU1954477.1"/>
    </source>
</evidence>
<dbReference type="EMBL" id="JBEYBF010000015">
    <property type="protein sequence ID" value="MEU1954477.1"/>
    <property type="molecule type" value="Genomic_DNA"/>
</dbReference>
<protein>
    <recommendedName>
        <fullName evidence="3">ESX-1 secretion-associated protein</fullName>
    </recommendedName>
</protein>
<accession>A0ABV2WUE3</accession>
<name>A0ABV2WUE3_9NOCA</name>
<dbReference type="RefSeq" id="WP_356958237.1">
    <property type="nucleotide sequence ID" value="NZ_JBEYBD010000012.1"/>
</dbReference>
<dbReference type="Proteomes" id="UP001550628">
    <property type="component" value="Unassembled WGS sequence"/>
</dbReference>